<dbReference type="OrthoDB" id="7341703at2"/>
<evidence type="ECO:0000313" key="3">
    <source>
        <dbReference type="Proteomes" id="UP000185678"/>
    </source>
</evidence>
<dbReference type="RefSeq" id="WP_076402060.1">
    <property type="nucleotide sequence ID" value="NZ_FTOA01000011.1"/>
</dbReference>
<evidence type="ECO:0000313" key="2">
    <source>
        <dbReference type="EMBL" id="SIT18747.1"/>
    </source>
</evidence>
<feature type="signal peptide" evidence="1">
    <location>
        <begin position="1"/>
        <end position="21"/>
    </location>
</feature>
<evidence type="ECO:0000256" key="1">
    <source>
        <dbReference type="SAM" id="SignalP"/>
    </source>
</evidence>
<dbReference type="EMBL" id="FTOA01000011">
    <property type="protein sequence ID" value="SIT18747.1"/>
    <property type="molecule type" value="Genomic_DNA"/>
</dbReference>
<sequence>MKVLRAQRRAVAAMVSILALAGVAGCSSTGTSDNPLVRKASWFSYLNGDDLRTACRAGAPDQFRLVFNGRYDDQVRVYELGTAQSDGQLKEKVLTSYIVNQGFTLDSLQERLSGVDIMVPMSATEQKALWETLAHSGAFDTARAGTRLNSDELWWTVSGCHQGQVFFQVWPLNEATAYPPFFASIAALDRSGLPFPSAAKPPVTTLDSPRDRTKSGQFQMEVGDGGFIR</sequence>
<dbReference type="Proteomes" id="UP000185678">
    <property type="component" value="Unassembled WGS sequence"/>
</dbReference>
<accession>A0A1N7Q822</accession>
<reference evidence="2 3" key="1">
    <citation type="submission" date="2017-01" db="EMBL/GenBank/DDBJ databases">
        <authorList>
            <person name="Mah S.A."/>
            <person name="Swanson W.J."/>
            <person name="Moy G.W."/>
            <person name="Vacquier V.D."/>
        </authorList>
    </citation>
    <scope>NUCLEOTIDE SEQUENCE [LARGE SCALE GENOMIC DNA]</scope>
    <source>
        <strain evidence="2 3">DSM 11589</strain>
    </source>
</reference>
<dbReference type="PROSITE" id="PS51257">
    <property type="entry name" value="PROKAR_LIPOPROTEIN"/>
    <property type="match status" value="1"/>
</dbReference>
<proteinExistence type="predicted"/>
<gene>
    <name evidence="2" type="ORF">SAMN05421779_11156</name>
</gene>
<feature type="chain" id="PRO_5012049110" evidence="1">
    <location>
        <begin position="22"/>
        <end position="229"/>
    </location>
</feature>
<name>A0A1N7Q822_9PROT</name>
<organism evidence="2 3">
    <name type="scientific">Insolitispirillum peregrinum</name>
    <dbReference type="NCBI Taxonomy" id="80876"/>
    <lineage>
        <taxon>Bacteria</taxon>
        <taxon>Pseudomonadati</taxon>
        <taxon>Pseudomonadota</taxon>
        <taxon>Alphaproteobacteria</taxon>
        <taxon>Rhodospirillales</taxon>
        <taxon>Novispirillaceae</taxon>
        <taxon>Insolitispirillum</taxon>
    </lineage>
</organism>
<dbReference type="AlphaFoldDB" id="A0A1N7Q822"/>
<protein>
    <submittedName>
        <fullName evidence="2">Uncharacterized protein</fullName>
    </submittedName>
</protein>
<keyword evidence="1" id="KW-0732">Signal</keyword>
<keyword evidence="3" id="KW-1185">Reference proteome</keyword>